<keyword evidence="3" id="KW-0804">Transcription</keyword>
<accession>A0A1R0X709</accession>
<dbReference type="AlphaFoldDB" id="A0A1R0X709"/>
<dbReference type="InterPro" id="IPR003313">
    <property type="entry name" value="AraC-bd"/>
</dbReference>
<protein>
    <submittedName>
        <fullName evidence="5">AraC family transcriptional regulator</fullName>
    </submittedName>
</protein>
<dbReference type="GO" id="GO:0003700">
    <property type="term" value="F:DNA-binding transcription factor activity"/>
    <property type="evidence" value="ECO:0007669"/>
    <property type="project" value="InterPro"/>
</dbReference>
<evidence type="ECO:0000256" key="2">
    <source>
        <dbReference type="ARBA" id="ARBA00023125"/>
    </source>
</evidence>
<name>A0A1R0X709_9BACL</name>
<evidence type="ECO:0000259" key="4">
    <source>
        <dbReference type="PROSITE" id="PS01124"/>
    </source>
</evidence>
<dbReference type="SUPFAM" id="SSF51215">
    <property type="entry name" value="Regulatory protein AraC"/>
    <property type="match status" value="1"/>
</dbReference>
<dbReference type="SMART" id="SM00342">
    <property type="entry name" value="HTH_ARAC"/>
    <property type="match status" value="1"/>
</dbReference>
<dbReference type="RefSeq" id="WP_036688173.1">
    <property type="nucleotide sequence ID" value="NZ_MKQP01000025.1"/>
</dbReference>
<dbReference type="PANTHER" id="PTHR43280:SF34">
    <property type="entry name" value="ARAC-FAMILY TRANSCRIPTIONAL REGULATOR"/>
    <property type="match status" value="1"/>
</dbReference>
<dbReference type="Gene3D" id="1.10.10.60">
    <property type="entry name" value="Homeodomain-like"/>
    <property type="match status" value="2"/>
</dbReference>
<dbReference type="Gene3D" id="2.60.120.10">
    <property type="entry name" value="Jelly Rolls"/>
    <property type="match status" value="1"/>
</dbReference>
<dbReference type="Pfam" id="PF02311">
    <property type="entry name" value="AraC_binding"/>
    <property type="match status" value="1"/>
</dbReference>
<dbReference type="PANTHER" id="PTHR43280">
    <property type="entry name" value="ARAC-FAMILY TRANSCRIPTIONAL REGULATOR"/>
    <property type="match status" value="1"/>
</dbReference>
<keyword evidence="2" id="KW-0238">DNA-binding</keyword>
<dbReference type="InterPro" id="IPR018060">
    <property type="entry name" value="HTH_AraC"/>
</dbReference>
<dbReference type="InterPro" id="IPR009057">
    <property type="entry name" value="Homeodomain-like_sf"/>
</dbReference>
<evidence type="ECO:0000313" key="6">
    <source>
        <dbReference type="Proteomes" id="UP000187465"/>
    </source>
</evidence>
<reference evidence="5 6" key="1">
    <citation type="submission" date="2016-10" db="EMBL/GenBank/DDBJ databases">
        <title>Paenibacillus species isolates.</title>
        <authorList>
            <person name="Beno S.M."/>
        </authorList>
    </citation>
    <scope>NUCLEOTIDE SEQUENCE [LARGE SCALE GENOMIC DNA]</scope>
    <source>
        <strain evidence="5 6">FSL H7-0604</strain>
    </source>
</reference>
<sequence>MWPFFEKHGVSEKDYFKLIPLKNYHFPLHFHRAFEIIYVNDGQLSITIDGKSYQVQKNDLVFIFPNQMHEFETIDFSEIMVILFSTELIGDFHMNYKSFIPTDNVLHAVNEPDCSKLDSIYSQKSFLYGVCAGLICQTSFAPVKQSPQTKVLYKILLFVEQNYSADCTLKAVAKHLQYDYPYLSKLFVQLMKIPFTDYLNHYRISHACYILKNSNVTIGEVANLCGYSNLRSFHRNFQKITHQSPKGYRVSNPPDKKMN</sequence>
<dbReference type="PROSITE" id="PS01124">
    <property type="entry name" value="HTH_ARAC_FAMILY_2"/>
    <property type="match status" value="1"/>
</dbReference>
<evidence type="ECO:0000256" key="1">
    <source>
        <dbReference type="ARBA" id="ARBA00023015"/>
    </source>
</evidence>
<dbReference type="InterPro" id="IPR014710">
    <property type="entry name" value="RmlC-like_jellyroll"/>
</dbReference>
<evidence type="ECO:0000313" key="5">
    <source>
        <dbReference type="EMBL" id="OMD30360.1"/>
    </source>
</evidence>
<proteinExistence type="predicted"/>
<dbReference type="SUPFAM" id="SSF46689">
    <property type="entry name" value="Homeodomain-like"/>
    <property type="match status" value="1"/>
</dbReference>
<organism evidence="5 6">
    <name type="scientific">Paenibacillus odorifer</name>
    <dbReference type="NCBI Taxonomy" id="189426"/>
    <lineage>
        <taxon>Bacteria</taxon>
        <taxon>Bacillati</taxon>
        <taxon>Bacillota</taxon>
        <taxon>Bacilli</taxon>
        <taxon>Bacillales</taxon>
        <taxon>Paenibacillaceae</taxon>
        <taxon>Paenibacillus</taxon>
    </lineage>
</organism>
<dbReference type="InterPro" id="IPR037923">
    <property type="entry name" value="HTH-like"/>
</dbReference>
<feature type="domain" description="HTH araC/xylS-type" evidence="4">
    <location>
        <begin position="153"/>
        <end position="251"/>
    </location>
</feature>
<dbReference type="Proteomes" id="UP000187465">
    <property type="component" value="Unassembled WGS sequence"/>
</dbReference>
<evidence type="ECO:0000256" key="3">
    <source>
        <dbReference type="ARBA" id="ARBA00023163"/>
    </source>
</evidence>
<comment type="caution">
    <text evidence="5">The sequence shown here is derived from an EMBL/GenBank/DDBJ whole genome shotgun (WGS) entry which is preliminary data.</text>
</comment>
<dbReference type="Pfam" id="PF12833">
    <property type="entry name" value="HTH_18"/>
    <property type="match status" value="1"/>
</dbReference>
<dbReference type="EMBL" id="MKQP01000025">
    <property type="protein sequence ID" value="OMD30360.1"/>
    <property type="molecule type" value="Genomic_DNA"/>
</dbReference>
<gene>
    <name evidence="5" type="ORF">BJP51_20065</name>
</gene>
<keyword evidence="1" id="KW-0805">Transcription regulation</keyword>
<dbReference type="GO" id="GO:0043565">
    <property type="term" value="F:sequence-specific DNA binding"/>
    <property type="evidence" value="ECO:0007669"/>
    <property type="project" value="InterPro"/>
</dbReference>